<protein>
    <submittedName>
        <fullName evidence="1">Uncharacterized protein</fullName>
    </submittedName>
</protein>
<dbReference type="Proteomes" id="UP000472320">
    <property type="component" value="Unassembled WGS sequence"/>
</dbReference>
<dbReference type="AlphaFoldDB" id="A0A6L6QNL0"/>
<keyword evidence="2" id="KW-1185">Reference proteome</keyword>
<organism evidence="1 2">
    <name type="scientific">Massilia eburnea</name>
    <dbReference type="NCBI Taxonomy" id="1776165"/>
    <lineage>
        <taxon>Bacteria</taxon>
        <taxon>Pseudomonadati</taxon>
        <taxon>Pseudomonadota</taxon>
        <taxon>Betaproteobacteria</taxon>
        <taxon>Burkholderiales</taxon>
        <taxon>Oxalobacteraceae</taxon>
        <taxon>Telluria group</taxon>
        <taxon>Massilia</taxon>
    </lineage>
</organism>
<proteinExistence type="predicted"/>
<evidence type="ECO:0000313" key="1">
    <source>
        <dbReference type="EMBL" id="MTW13467.1"/>
    </source>
</evidence>
<sequence length="143" mass="15476">MSLVDITPLSAEDEIMDPATRQYVDSSAAIAEARSDAKLAEFRATVEAYTARAEEREIVRTRDFARLEASLANIKRAIVTATLSAILSIAALNAALYQGILSMSDVGRHFGTTQAEIQSQLRVLELLLRANDQAPGKTSHGTD</sequence>
<reference evidence="1 2" key="1">
    <citation type="submission" date="2019-11" db="EMBL/GenBank/DDBJ databases">
        <title>Type strains purchased from KCTC, JCM and DSMZ.</title>
        <authorList>
            <person name="Lu H."/>
        </authorList>
    </citation>
    <scope>NUCLEOTIDE SEQUENCE [LARGE SCALE GENOMIC DNA]</scope>
    <source>
        <strain evidence="1 2">JCM 31587</strain>
    </source>
</reference>
<dbReference type="RefSeq" id="WP_155456383.1">
    <property type="nucleotide sequence ID" value="NZ_WNKX01000022.1"/>
</dbReference>
<name>A0A6L6QNL0_9BURK</name>
<comment type="caution">
    <text evidence="1">The sequence shown here is derived from an EMBL/GenBank/DDBJ whole genome shotgun (WGS) entry which is preliminary data.</text>
</comment>
<dbReference type="OrthoDB" id="8778560at2"/>
<accession>A0A6L6QNL0</accession>
<gene>
    <name evidence="1" type="ORF">GM658_22925</name>
</gene>
<dbReference type="EMBL" id="WNKX01000022">
    <property type="protein sequence ID" value="MTW13467.1"/>
    <property type="molecule type" value="Genomic_DNA"/>
</dbReference>
<evidence type="ECO:0000313" key="2">
    <source>
        <dbReference type="Proteomes" id="UP000472320"/>
    </source>
</evidence>